<dbReference type="eggNOG" id="COG0583">
    <property type="taxonomic scope" value="Bacteria"/>
</dbReference>
<dbReference type="SUPFAM" id="SSF53850">
    <property type="entry name" value="Periplasmic binding protein-like II"/>
    <property type="match status" value="1"/>
</dbReference>
<evidence type="ECO:0000313" key="5">
    <source>
        <dbReference type="EMBL" id="NMR76351.1"/>
    </source>
</evidence>
<keyword evidence="3" id="KW-0238">DNA-binding</keyword>
<dbReference type="InterPro" id="IPR058163">
    <property type="entry name" value="LysR-type_TF_proteobact-type"/>
</dbReference>
<dbReference type="Pfam" id="PF03466">
    <property type="entry name" value="LysR_substrate"/>
    <property type="match status" value="1"/>
</dbReference>
<dbReference type="InterPro" id="IPR000847">
    <property type="entry name" value="LysR_HTH_N"/>
</dbReference>
<dbReference type="AlphaFoldDB" id="A0A0H0YF09"/>
<dbReference type="Pfam" id="PF00126">
    <property type="entry name" value="HTH_1"/>
    <property type="match status" value="1"/>
</dbReference>
<dbReference type="SUPFAM" id="SSF46785">
    <property type="entry name" value="Winged helix' DNA-binding domain"/>
    <property type="match status" value="1"/>
</dbReference>
<evidence type="ECO:0000256" key="1">
    <source>
        <dbReference type="ARBA" id="ARBA00009437"/>
    </source>
</evidence>
<dbReference type="RefSeq" id="WP_047101713.1">
    <property type="nucleotide sequence ID" value="NZ_CP071059.1"/>
</dbReference>
<sequence>MFDNVDQIWLKSFHCVYENNSFKRAAECLNIPTSNISRHIALLEEKLNIRLFNRTTRRMTPTEAGEELYSSTRPLLEQLNAALETVTRHSHTVTGELRILMPDTPVLAKAVVTFCTQYPSISLSCDTTLNPKDDVIDSFDVILSFHRGTLSDSNWVAREIKRWPSAILAAPQLIEKYATPYKITDLSHVPCITTLTAVNGAPWVFRNPAGGHITQTVQSSFKVNSGHLARYGALSGLGYAILPIESCQNEIKNGELEIVTLEYEPEDLVLYAFYSSRKHVAKKISMFVEHLKQNAKLNA</sequence>
<keyword evidence="2" id="KW-0805">Transcription regulation</keyword>
<dbReference type="FunFam" id="1.10.10.10:FF:000001">
    <property type="entry name" value="LysR family transcriptional regulator"/>
    <property type="match status" value="1"/>
</dbReference>
<dbReference type="GO" id="GO:0006351">
    <property type="term" value="P:DNA-templated transcription"/>
    <property type="evidence" value="ECO:0007669"/>
    <property type="project" value="TreeGrafter"/>
</dbReference>
<keyword evidence="4" id="KW-0804">Transcription</keyword>
<evidence type="ECO:0000256" key="2">
    <source>
        <dbReference type="ARBA" id="ARBA00023015"/>
    </source>
</evidence>
<evidence type="ECO:0000313" key="6">
    <source>
        <dbReference type="Proteomes" id="UP000565155"/>
    </source>
</evidence>
<dbReference type="Gene3D" id="1.10.10.10">
    <property type="entry name" value="Winged helix-like DNA-binding domain superfamily/Winged helix DNA-binding domain"/>
    <property type="match status" value="1"/>
</dbReference>
<accession>A0A0H0YF09</accession>
<comment type="caution">
    <text evidence="5">The sequence shown here is derived from an EMBL/GenBank/DDBJ whole genome shotgun (WGS) entry which is preliminary data.</text>
</comment>
<dbReference type="InterPro" id="IPR005119">
    <property type="entry name" value="LysR_subst-bd"/>
</dbReference>
<dbReference type="GO" id="GO:0043565">
    <property type="term" value="F:sequence-specific DNA binding"/>
    <property type="evidence" value="ECO:0007669"/>
    <property type="project" value="TreeGrafter"/>
</dbReference>
<dbReference type="GO" id="GO:0003700">
    <property type="term" value="F:DNA-binding transcription factor activity"/>
    <property type="evidence" value="ECO:0007669"/>
    <property type="project" value="InterPro"/>
</dbReference>
<dbReference type="PROSITE" id="PS50931">
    <property type="entry name" value="HTH_LYSR"/>
    <property type="match status" value="1"/>
</dbReference>
<dbReference type="Proteomes" id="UP000565155">
    <property type="component" value="Unassembled WGS sequence"/>
</dbReference>
<dbReference type="STRING" id="663.BAU10_21520"/>
<dbReference type="Gene3D" id="3.40.190.290">
    <property type="match status" value="1"/>
</dbReference>
<proteinExistence type="inferred from homology"/>
<reference evidence="5 6" key="1">
    <citation type="submission" date="2020-04" db="EMBL/GenBank/DDBJ databases">
        <title>Whole-genome sequencing of Vibrio spp. from China reveals different genetic environments of blaCTX-M-14 among diverse lineages.</title>
        <authorList>
            <person name="Zheng Z."/>
            <person name="Ye L."/>
            <person name="Chen S."/>
        </authorList>
    </citation>
    <scope>NUCLEOTIDE SEQUENCE [LARGE SCALE GENOMIC DNA]</scope>
    <source>
        <strain evidence="5 6">Vb1636</strain>
    </source>
</reference>
<dbReference type="PANTHER" id="PTHR30537:SF5">
    <property type="entry name" value="HTH-TYPE TRANSCRIPTIONAL ACTIVATOR TTDR-RELATED"/>
    <property type="match status" value="1"/>
</dbReference>
<dbReference type="CDD" id="cd08422">
    <property type="entry name" value="PBP2_CrgA_like"/>
    <property type="match status" value="1"/>
</dbReference>
<dbReference type="OrthoDB" id="6565067at2"/>
<evidence type="ECO:0000256" key="4">
    <source>
        <dbReference type="ARBA" id="ARBA00023163"/>
    </source>
</evidence>
<evidence type="ECO:0000256" key="3">
    <source>
        <dbReference type="ARBA" id="ARBA00023125"/>
    </source>
</evidence>
<dbReference type="InterPro" id="IPR036388">
    <property type="entry name" value="WH-like_DNA-bd_sf"/>
</dbReference>
<name>A0A0H0YF09_VIBAL</name>
<dbReference type="PANTHER" id="PTHR30537">
    <property type="entry name" value="HTH-TYPE TRANSCRIPTIONAL REGULATOR"/>
    <property type="match status" value="1"/>
</dbReference>
<dbReference type="InterPro" id="IPR036390">
    <property type="entry name" value="WH_DNA-bd_sf"/>
</dbReference>
<comment type="similarity">
    <text evidence="1">Belongs to the LysR transcriptional regulatory family.</text>
</comment>
<dbReference type="EMBL" id="JABCMA010000043">
    <property type="protein sequence ID" value="NMR76351.1"/>
    <property type="molecule type" value="Genomic_DNA"/>
</dbReference>
<protein>
    <submittedName>
        <fullName evidence="5">LysR family transcriptional regulator</fullName>
    </submittedName>
</protein>
<gene>
    <name evidence="5" type="ORF">HKB35_22320</name>
</gene>
<organism evidence="5 6">
    <name type="scientific">Vibrio alginolyticus</name>
    <dbReference type="NCBI Taxonomy" id="663"/>
    <lineage>
        <taxon>Bacteria</taxon>
        <taxon>Pseudomonadati</taxon>
        <taxon>Pseudomonadota</taxon>
        <taxon>Gammaproteobacteria</taxon>
        <taxon>Vibrionales</taxon>
        <taxon>Vibrionaceae</taxon>
        <taxon>Vibrio</taxon>
    </lineage>
</organism>
<dbReference type="GeneID" id="75165087"/>